<evidence type="ECO:0000313" key="1">
    <source>
        <dbReference type="EMBL" id="JAP09232.1"/>
    </source>
</evidence>
<protein>
    <submittedName>
        <fullName evidence="1">Putative ovule protein</fullName>
    </submittedName>
</protein>
<accession>A0A0V0GPL1</accession>
<proteinExistence type="predicted"/>
<name>A0A0V0GPL1_SOLCH</name>
<sequence length="96" mass="10845">SCFSFTFACGFGGGFLHLHLEFLEESINISFLGEIFFIQGNHSKVLLTLIFEFIIHGMDNPIKKYITAIPSKKILSCAILMSLGDMSTHYAYKLLY</sequence>
<organism evidence="1">
    <name type="scientific">Solanum chacoense</name>
    <name type="common">Chaco potato</name>
    <dbReference type="NCBI Taxonomy" id="4108"/>
    <lineage>
        <taxon>Eukaryota</taxon>
        <taxon>Viridiplantae</taxon>
        <taxon>Streptophyta</taxon>
        <taxon>Embryophyta</taxon>
        <taxon>Tracheophyta</taxon>
        <taxon>Spermatophyta</taxon>
        <taxon>Magnoliopsida</taxon>
        <taxon>eudicotyledons</taxon>
        <taxon>Gunneridae</taxon>
        <taxon>Pentapetalae</taxon>
        <taxon>asterids</taxon>
        <taxon>lamiids</taxon>
        <taxon>Solanales</taxon>
        <taxon>Solanaceae</taxon>
        <taxon>Solanoideae</taxon>
        <taxon>Solaneae</taxon>
        <taxon>Solanum</taxon>
    </lineage>
</organism>
<feature type="non-terminal residue" evidence="1">
    <location>
        <position position="1"/>
    </location>
</feature>
<dbReference type="AlphaFoldDB" id="A0A0V0GPL1"/>
<reference evidence="1" key="1">
    <citation type="submission" date="2015-12" db="EMBL/GenBank/DDBJ databases">
        <title>Gene expression during late stages of embryo sac development: a critical building block for successful pollen-pistil interactions.</title>
        <authorList>
            <person name="Liu Y."/>
            <person name="Joly V."/>
            <person name="Sabar M."/>
            <person name="Matton D.P."/>
        </authorList>
    </citation>
    <scope>NUCLEOTIDE SEQUENCE</scope>
</reference>
<dbReference type="EMBL" id="GEDG01035391">
    <property type="protein sequence ID" value="JAP09232.1"/>
    <property type="molecule type" value="Transcribed_RNA"/>
</dbReference>